<sequence length="585" mass="62385">MFAARVAERPEAPAVIGGGEELSYAELDARSERVARYLGELGVRRESPVVLMLERSTHVPVWLLAVVKAGGVCVPVHHGDPGERIRRVVDDTGAGVLVADSAMAARIPPGLRARVVQAGLARSQAAVAVAKPDGGEAVRAYPGDAAYIMYTSGSTGRPKGVVATHRNVTALAADGRWTSGGHERVLAHSPLAFDASTYEIWVPLLTGGTVVMAPPGAMDAAVVRQMIDEHRVTGMFFTTALFNLLAEEDPECFRGVREIWTGGETASPVAMRRVLDTTGGTDLVHVYGPTETTTFATCASPAPGLLDAGVAPIGVAMAGMRAHVLDEWLRPVPQGVTGELYIAGTGVARGYLGQPVTTAERFLPDLSGGGGRMYRTGDLVRRLPQGGLEFRGRVDDQVKIRGHRVEPGEVETVLGSCPHVARTVVLAAPDHQDTIRLTAYVVPAAGESPDSTVLAGFLAERLPGYMVPDRFVELDELPLTPNGKVDRERLPVPDYGRRIAGMEYVAPSTPMEEAIARVWGEVLDVEDPVGVQDDFFDLGGDSIRGLQIVARLRDSGIDITVKELFERPTIAEIAATRDVAGTVRR</sequence>
<evidence type="ECO:0000313" key="6">
    <source>
        <dbReference type="Proteomes" id="UP000589036"/>
    </source>
</evidence>
<dbReference type="PROSITE" id="PS00012">
    <property type="entry name" value="PHOSPHOPANTETHEINE"/>
    <property type="match status" value="1"/>
</dbReference>
<gene>
    <name evidence="5" type="ORF">HDA32_003135</name>
</gene>
<dbReference type="GO" id="GO:0044550">
    <property type="term" value="P:secondary metabolite biosynthetic process"/>
    <property type="evidence" value="ECO:0007669"/>
    <property type="project" value="TreeGrafter"/>
</dbReference>
<dbReference type="EMBL" id="JACCCC010000001">
    <property type="protein sequence ID" value="NYE48015.1"/>
    <property type="molecule type" value="Genomic_DNA"/>
</dbReference>
<dbReference type="NCBIfam" id="TIGR01733">
    <property type="entry name" value="AA-adenyl-dom"/>
    <property type="match status" value="1"/>
</dbReference>
<dbReference type="InterPro" id="IPR010071">
    <property type="entry name" value="AA_adenyl_dom"/>
</dbReference>
<dbReference type="GO" id="GO:0043041">
    <property type="term" value="P:amino acid activation for nonribosomal peptide biosynthetic process"/>
    <property type="evidence" value="ECO:0007669"/>
    <property type="project" value="TreeGrafter"/>
</dbReference>
<dbReference type="InterPro" id="IPR000873">
    <property type="entry name" value="AMP-dep_synth/lig_dom"/>
</dbReference>
<dbReference type="Gene3D" id="3.30.300.30">
    <property type="match status" value="1"/>
</dbReference>
<dbReference type="Gene3D" id="1.10.1200.10">
    <property type="entry name" value="ACP-like"/>
    <property type="match status" value="1"/>
</dbReference>
<dbReference type="PANTHER" id="PTHR45527:SF1">
    <property type="entry name" value="FATTY ACID SYNTHASE"/>
    <property type="match status" value="1"/>
</dbReference>
<dbReference type="PROSITE" id="PS50075">
    <property type="entry name" value="CARRIER"/>
    <property type="match status" value="1"/>
</dbReference>
<dbReference type="Proteomes" id="UP000589036">
    <property type="component" value="Unassembled WGS sequence"/>
</dbReference>
<keyword evidence="6" id="KW-1185">Reference proteome</keyword>
<dbReference type="Pfam" id="PF13193">
    <property type="entry name" value="AMP-binding_C"/>
    <property type="match status" value="1"/>
</dbReference>
<dbReference type="RefSeq" id="WP_179643877.1">
    <property type="nucleotide sequence ID" value="NZ_BAAAYY010000016.1"/>
</dbReference>
<dbReference type="AlphaFoldDB" id="A0A852TXC3"/>
<dbReference type="Gene3D" id="3.40.50.980">
    <property type="match status" value="2"/>
</dbReference>
<evidence type="ECO:0000256" key="2">
    <source>
        <dbReference type="ARBA" id="ARBA00022450"/>
    </source>
</evidence>
<dbReference type="GO" id="GO:0005829">
    <property type="term" value="C:cytosol"/>
    <property type="evidence" value="ECO:0007669"/>
    <property type="project" value="TreeGrafter"/>
</dbReference>
<evidence type="ECO:0000313" key="5">
    <source>
        <dbReference type="EMBL" id="NYE48015.1"/>
    </source>
</evidence>
<dbReference type="InterPro" id="IPR045851">
    <property type="entry name" value="AMP-bd_C_sf"/>
</dbReference>
<dbReference type="InterPro" id="IPR006162">
    <property type="entry name" value="Ppantetheine_attach_site"/>
</dbReference>
<dbReference type="SUPFAM" id="SSF47336">
    <property type="entry name" value="ACP-like"/>
    <property type="match status" value="1"/>
</dbReference>
<dbReference type="GO" id="GO:0031177">
    <property type="term" value="F:phosphopantetheine binding"/>
    <property type="evidence" value="ECO:0007669"/>
    <property type="project" value="InterPro"/>
</dbReference>
<dbReference type="SUPFAM" id="SSF56801">
    <property type="entry name" value="Acetyl-CoA synthetase-like"/>
    <property type="match status" value="1"/>
</dbReference>
<accession>A0A852TXC3</accession>
<dbReference type="PROSITE" id="PS00455">
    <property type="entry name" value="AMP_BINDING"/>
    <property type="match status" value="1"/>
</dbReference>
<protein>
    <submittedName>
        <fullName evidence="5">Amino acid adenylation domain-containing protein</fullName>
    </submittedName>
</protein>
<keyword evidence="3" id="KW-0597">Phosphoprotein</keyword>
<dbReference type="Gene3D" id="2.30.38.10">
    <property type="entry name" value="Luciferase, Domain 3"/>
    <property type="match status" value="1"/>
</dbReference>
<evidence type="ECO:0000256" key="3">
    <source>
        <dbReference type="ARBA" id="ARBA00022553"/>
    </source>
</evidence>
<dbReference type="InterPro" id="IPR025110">
    <property type="entry name" value="AMP-bd_C"/>
</dbReference>
<evidence type="ECO:0000256" key="1">
    <source>
        <dbReference type="ARBA" id="ARBA00001957"/>
    </source>
</evidence>
<dbReference type="CDD" id="cd12117">
    <property type="entry name" value="A_NRPS_Srf_like"/>
    <property type="match status" value="1"/>
</dbReference>
<dbReference type="Pfam" id="PF00501">
    <property type="entry name" value="AMP-binding"/>
    <property type="match status" value="1"/>
</dbReference>
<dbReference type="InterPro" id="IPR036736">
    <property type="entry name" value="ACP-like_sf"/>
</dbReference>
<dbReference type="PANTHER" id="PTHR45527">
    <property type="entry name" value="NONRIBOSOMAL PEPTIDE SYNTHETASE"/>
    <property type="match status" value="1"/>
</dbReference>
<keyword evidence="2" id="KW-0596">Phosphopantetheine</keyword>
<dbReference type="InterPro" id="IPR020845">
    <property type="entry name" value="AMP-binding_CS"/>
</dbReference>
<name>A0A852TXC3_9ACTN</name>
<proteinExistence type="predicted"/>
<reference evidence="5 6" key="1">
    <citation type="submission" date="2020-07" db="EMBL/GenBank/DDBJ databases">
        <title>Sequencing the genomes of 1000 actinobacteria strains.</title>
        <authorList>
            <person name="Klenk H.-P."/>
        </authorList>
    </citation>
    <scope>NUCLEOTIDE SEQUENCE [LARGE SCALE GENOMIC DNA]</scope>
    <source>
        <strain evidence="5 6">CXB654</strain>
    </source>
</reference>
<feature type="domain" description="Carrier" evidence="4">
    <location>
        <begin position="506"/>
        <end position="581"/>
    </location>
</feature>
<evidence type="ECO:0000259" key="4">
    <source>
        <dbReference type="PROSITE" id="PS50075"/>
    </source>
</evidence>
<dbReference type="Pfam" id="PF00550">
    <property type="entry name" value="PP-binding"/>
    <property type="match status" value="1"/>
</dbReference>
<dbReference type="FunFam" id="1.10.1200.10:FF:000005">
    <property type="entry name" value="Nonribosomal peptide synthetase 1"/>
    <property type="match status" value="1"/>
</dbReference>
<dbReference type="InterPro" id="IPR020806">
    <property type="entry name" value="PKS_PP-bd"/>
</dbReference>
<organism evidence="5 6">
    <name type="scientific">Spinactinospora alkalitolerans</name>
    <dbReference type="NCBI Taxonomy" id="687207"/>
    <lineage>
        <taxon>Bacteria</taxon>
        <taxon>Bacillati</taxon>
        <taxon>Actinomycetota</taxon>
        <taxon>Actinomycetes</taxon>
        <taxon>Streptosporangiales</taxon>
        <taxon>Nocardiopsidaceae</taxon>
        <taxon>Spinactinospora</taxon>
    </lineage>
</organism>
<dbReference type="SMART" id="SM00823">
    <property type="entry name" value="PKS_PP"/>
    <property type="match status" value="1"/>
</dbReference>
<dbReference type="InterPro" id="IPR009081">
    <property type="entry name" value="PP-bd_ACP"/>
</dbReference>
<comment type="caution">
    <text evidence="5">The sequence shown here is derived from an EMBL/GenBank/DDBJ whole genome shotgun (WGS) entry which is preliminary data.</text>
</comment>
<comment type="cofactor">
    <cofactor evidence="1">
        <name>pantetheine 4'-phosphate</name>
        <dbReference type="ChEBI" id="CHEBI:47942"/>
    </cofactor>
</comment>